<dbReference type="SUPFAM" id="SSF55031">
    <property type="entry name" value="Bacterial exopeptidase dimerisation domain"/>
    <property type="match status" value="1"/>
</dbReference>
<dbReference type="InterPro" id="IPR036264">
    <property type="entry name" value="Bact_exopeptidase_dim_dom"/>
</dbReference>
<dbReference type="PIRSF" id="PIRSF005962">
    <property type="entry name" value="Pept_M20D_amidohydro"/>
    <property type="match status" value="1"/>
</dbReference>
<keyword evidence="2" id="KW-0378">Hydrolase</keyword>
<dbReference type="GO" id="GO:0046872">
    <property type="term" value="F:metal ion binding"/>
    <property type="evidence" value="ECO:0007669"/>
    <property type="project" value="UniProtKB-KW"/>
</dbReference>
<dbReference type="SUPFAM" id="SSF53187">
    <property type="entry name" value="Zn-dependent exopeptidases"/>
    <property type="match status" value="1"/>
</dbReference>
<dbReference type="PANTHER" id="PTHR11014">
    <property type="entry name" value="PEPTIDASE M20 FAMILY MEMBER"/>
    <property type="match status" value="1"/>
</dbReference>
<reference evidence="5" key="1">
    <citation type="submission" date="2024-07" db="EMBL/GenBank/DDBJ databases">
        <authorList>
            <person name="Biller S.J."/>
        </authorList>
    </citation>
    <scope>NUCLEOTIDE SEQUENCE</scope>
    <source>
        <strain evidence="5">WC2420</strain>
    </source>
</reference>
<dbReference type="NCBIfam" id="TIGR01891">
    <property type="entry name" value="amidohydrolases"/>
    <property type="match status" value="1"/>
</dbReference>
<dbReference type="AlphaFoldDB" id="A0AB39VSC6"/>
<dbReference type="InterPro" id="IPR011650">
    <property type="entry name" value="Peptidase_M20_dimer"/>
</dbReference>
<proteinExistence type="inferred from homology"/>
<dbReference type="InterPro" id="IPR002933">
    <property type="entry name" value="Peptidase_M20"/>
</dbReference>
<evidence type="ECO:0000256" key="2">
    <source>
        <dbReference type="ARBA" id="ARBA00022801"/>
    </source>
</evidence>
<dbReference type="EMBL" id="CP165628">
    <property type="protein sequence ID" value="XDU72854.1"/>
    <property type="molecule type" value="Genomic_DNA"/>
</dbReference>
<feature type="domain" description="Peptidase M20 dimerisation" evidence="4">
    <location>
        <begin position="189"/>
        <end position="271"/>
    </location>
</feature>
<dbReference type="Gene3D" id="3.40.630.10">
    <property type="entry name" value="Zn peptidases"/>
    <property type="match status" value="1"/>
</dbReference>
<keyword evidence="3" id="KW-0464">Manganese</keyword>
<dbReference type="RefSeq" id="WP_369789522.1">
    <property type="nucleotide sequence ID" value="NZ_CP165628.1"/>
</dbReference>
<feature type="binding site" evidence="3">
    <location>
        <position position="103"/>
    </location>
    <ligand>
        <name>Mn(2+)</name>
        <dbReference type="ChEBI" id="CHEBI:29035"/>
        <label>2</label>
    </ligand>
</feature>
<feature type="binding site" evidence="3">
    <location>
        <position position="364"/>
    </location>
    <ligand>
        <name>Mn(2+)</name>
        <dbReference type="ChEBI" id="CHEBI:29035"/>
        <label>2</label>
    </ligand>
</feature>
<dbReference type="Pfam" id="PF07687">
    <property type="entry name" value="M20_dimer"/>
    <property type="match status" value="1"/>
</dbReference>
<dbReference type="InterPro" id="IPR017439">
    <property type="entry name" value="Amidohydrolase"/>
</dbReference>
<evidence type="ECO:0000259" key="4">
    <source>
        <dbReference type="Pfam" id="PF07687"/>
    </source>
</evidence>
<feature type="binding site" evidence="3">
    <location>
        <position position="139"/>
    </location>
    <ligand>
        <name>Mn(2+)</name>
        <dbReference type="ChEBI" id="CHEBI:29035"/>
        <label>2</label>
    </ligand>
</feature>
<protein>
    <submittedName>
        <fullName evidence="5">Amidohydrolase</fullName>
    </submittedName>
</protein>
<accession>A0AB39VSC6</accession>
<name>A0AB39VSC6_9GAMM</name>
<dbReference type="FunFam" id="3.30.70.360:FF:000014">
    <property type="entry name" value="N-acyl-L-amino acid amidohydrolase"/>
    <property type="match status" value="1"/>
</dbReference>
<evidence type="ECO:0000256" key="3">
    <source>
        <dbReference type="PIRSR" id="PIRSR005962-1"/>
    </source>
</evidence>
<dbReference type="Gene3D" id="3.30.70.360">
    <property type="match status" value="1"/>
</dbReference>
<gene>
    <name evidence="5" type="ORF">AB3G37_01605</name>
</gene>
<keyword evidence="3" id="KW-0479">Metal-binding</keyword>
<organism evidence="5">
    <name type="scientific">Rouxiella sp. WC2420</name>
    <dbReference type="NCBI Taxonomy" id="3234145"/>
    <lineage>
        <taxon>Bacteria</taxon>
        <taxon>Pseudomonadati</taxon>
        <taxon>Pseudomonadota</taxon>
        <taxon>Gammaproteobacteria</taxon>
        <taxon>Enterobacterales</taxon>
        <taxon>Yersiniaceae</taxon>
        <taxon>Rouxiella</taxon>
    </lineage>
</organism>
<evidence type="ECO:0000256" key="1">
    <source>
        <dbReference type="ARBA" id="ARBA00006153"/>
    </source>
</evidence>
<feature type="binding site" evidence="3">
    <location>
        <position position="105"/>
    </location>
    <ligand>
        <name>Mn(2+)</name>
        <dbReference type="ChEBI" id="CHEBI:29035"/>
        <label>2</label>
    </ligand>
</feature>
<evidence type="ECO:0000313" key="5">
    <source>
        <dbReference type="EMBL" id="XDU72854.1"/>
    </source>
</evidence>
<comment type="cofactor">
    <cofactor evidence="3">
        <name>Mn(2+)</name>
        <dbReference type="ChEBI" id="CHEBI:29035"/>
    </cofactor>
    <text evidence="3">The Mn(2+) ion enhances activity.</text>
</comment>
<dbReference type="PANTHER" id="PTHR11014:SF63">
    <property type="entry name" value="METALLOPEPTIDASE, PUTATIVE (AFU_ORTHOLOGUE AFUA_6G09600)-RELATED"/>
    <property type="match status" value="1"/>
</dbReference>
<feature type="binding site" evidence="3">
    <location>
        <position position="164"/>
    </location>
    <ligand>
        <name>Mn(2+)</name>
        <dbReference type="ChEBI" id="CHEBI:29035"/>
        <label>2</label>
    </ligand>
</feature>
<dbReference type="Pfam" id="PF01546">
    <property type="entry name" value="Peptidase_M20"/>
    <property type="match status" value="1"/>
</dbReference>
<comment type="similarity">
    <text evidence="1">Belongs to the peptidase M20 family.</text>
</comment>
<dbReference type="GO" id="GO:0016787">
    <property type="term" value="F:hydrolase activity"/>
    <property type="evidence" value="ECO:0007669"/>
    <property type="project" value="UniProtKB-KW"/>
</dbReference>
<sequence>MSHNFAALVSEVNQDVLRWRRHIHANPELSFQEAKTADYIAEQLSAMAGVTLKRLTPNSVIAELTGDKNGPIYALRADIDALPIQEETDEEWRSTNPGVMHACGHDAHAAMLLGAVKVLSQCRSSLKGTVRFIFQHAEEAPPGGAQELVKLGVLDGVDMIFGLHVLPNYPTGQIALKEGVFSGSSDNFDILLKGRGGHGSMPHMCIDPVTIGAEMVTAMQQIVARKLDPLHAPVLTVAVFQAGEVYNVIPDTARLAGTLRTHSAEVRARVPLLVEQTVKGIAYAHGAEVEVKWTKGYAIGNNHPEACAIARRVIKQERGAEAFIEVTSAIYGSEDFSSYQEKIPGCFVFIGSGNESKGATHGVHHPRFKLDEDALAIGVQLHVGFIRQLLMAE</sequence>